<evidence type="ECO:0000259" key="2">
    <source>
        <dbReference type="Pfam" id="PF18145"/>
    </source>
</evidence>
<protein>
    <submittedName>
        <fullName evidence="3">CHAT domain-containing protein</fullName>
    </submittedName>
</protein>
<dbReference type="Pfam" id="PF12770">
    <property type="entry name" value="CHAT"/>
    <property type="match status" value="1"/>
</dbReference>
<evidence type="ECO:0000313" key="3">
    <source>
        <dbReference type="EMBL" id="QTD49760.1"/>
    </source>
</evidence>
<sequence length="641" mass="72142">MKALQVVIEIQKESNSALSVHLSADGKTLIRPFQPPFLIRELQTILPHLGMKHFSPDARGIEPKAEEDLGPWFVEIAERIGLHSVSEFRSLCNTPSGRQRIIGWMLYSSIFQDEAHQFVDRILAENQQVLFCFRIDPYNPDLLDVDKLPWELMWRPRDTHPLARTNHAIVRANPHRQSFRQVQELPTRLEILAIIAEPSDEDCFGADRFKRELREAVPSEIANLHFLEPPTAQNLRDHLKERPVHVLQFIGHGGVDGKTGEWSLCFEDEEGRSDYVTGARLANMCDDPYHAPRLVNLISCEGARLQYGDGYNPFNGVARNMVLGGTPAVVAMQYQISYDAARTFSRVFFRRIGCGDAIDEAVRESRVAILNRSPNTLAWANPVLFLDPDHAQLFRDRQHLHFQIAGKPSRLPPGPHFDPERLICPDFFTPRLGGAEKGLSGPLDLVDELIAYKRRDEHARLSLFVSGISVPSIWLTTGFLFRDVPKRVFLREKEIHDKEDIISLGPASPMGSDIVTMRADEPTDRAAVFVALRRPSNPKKLGLAMGLEFDSYTFVLPRGQIDRHEAACPEIAIGLARALGQCLLRLLNELGDFEIHLFVSLPPEVSFFLGGELGEIAPDFIHSIHQGQVGATIALGHRLKP</sequence>
<accession>A0A8A4TJN5</accession>
<reference evidence="3" key="1">
    <citation type="submission" date="2021-03" db="EMBL/GenBank/DDBJ databases">
        <title>Acanthopleuribacteraceae sp. M133.</title>
        <authorList>
            <person name="Wang G."/>
        </authorList>
    </citation>
    <scope>NUCLEOTIDE SEQUENCE</scope>
    <source>
        <strain evidence="3">M133</strain>
    </source>
</reference>
<dbReference type="InterPro" id="IPR024983">
    <property type="entry name" value="CHAT_dom"/>
</dbReference>
<evidence type="ECO:0000313" key="4">
    <source>
        <dbReference type="Proteomes" id="UP000663929"/>
    </source>
</evidence>
<evidence type="ECO:0000259" key="1">
    <source>
        <dbReference type="Pfam" id="PF12770"/>
    </source>
</evidence>
<dbReference type="Pfam" id="PF18145">
    <property type="entry name" value="SAVED"/>
    <property type="match status" value="1"/>
</dbReference>
<keyword evidence="4" id="KW-1185">Reference proteome</keyword>
<name>A0A8A4TJN5_SULCO</name>
<dbReference type="InterPro" id="IPR040836">
    <property type="entry name" value="SAVED"/>
</dbReference>
<dbReference type="KEGG" id="scor:J3U87_29605"/>
<proteinExistence type="predicted"/>
<dbReference type="AlphaFoldDB" id="A0A8A4TJN5"/>
<feature type="domain" description="CHAT" evidence="1">
    <location>
        <begin position="146"/>
        <end position="384"/>
    </location>
</feature>
<feature type="domain" description="SMODS-associated and fused to various effectors" evidence="2">
    <location>
        <begin position="454"/>
        <end position="614"/>
    </location>
</feature>
<dbReference type="Proteomes" id="UP000663929">
    <property type="component" value="Chromosome"/>
</dbReference>
<gene>
    <name evidence="3" type="ORF">J3U87_29605</name>
</gene>
<dbReference type="EMBL" id="CP071793">
    <property type="protein sequence ID" value="QTD49760.1"/>
    <property type="molecule type" value="Genomic_DNA"/>
</dbReference>
<dbReference type="RefSeq" id="WP_237379390.1">
    <property type="nucleotide sequence ID" value="NZ_CP071793.1"/>
</dbReference>
<organism evidence="3 4">
    <name type="scientific">Sulfidibacter corallicola</name>
    <dbReference type="NCBI Taxonomy" id="2818388"/>
    <lineage>
        <taxon>Bacteria</taxon>
        <taxon>Pseudomonadati</taxon>
        <taxon>Acidobacteriota</taxon>
        <taxon>Holophagae</taxon>
        <taxon>Acanthopleuribacterales</taxon>
        <taxon>Acanthopleuribacteraceae</taxon>
        <taxon>Sulfidibacter</taxon>
    </lineage>
</organism>